<comment type="function">
    <text evidence="11">Component of the F(0) channel, it forms part of the peripheral stalk, linking F(1) to F(0).</text>
</comment>
<evidence type="ECO:0000256" key="11">
    <source>
        <dbReference type="HAMAP-Rule" id="MF_01398"/>
    </source>
</evidence>
<accession>A0A3S6R2Z3</accession>
<dbReference type="HAMAP" id="MF_01398">
    <property type="entry name" value="ATP_synth_b_bprime"/>
    <property type="match status" value="1"/>
</dbReference>
<dbReference type="PANTHER" id="PTHR34264">
    <property type="entry name" value="ATP SYNTHASE SUBUNIT B, CHLOROPLASTIC"/>
    <property type="match status" value="1"/>
</dbReference>
<comment type="subunit">
    <text evidence="11">F-type ATPases have 2 components, F(1) - the catalytic core - and F(0) - the membrane proton channel. F(1) has five subunits: alpha(3), beta(3), gamma(1), delta(1), epsilon(1). F(0) has four main subunits: a(1), b(1), b'(1) and c(10-14). The alpha and beta chains form an alternating ring which encloses part of the gamma chain. F(1) is attached to F(0) by a central stalk formed by the gamma and epsilon chains, while a peripheral stalk is formed by the delta, b and b' chains.</text>
</comment>
<keyword evidence="7 11" id="KW-0406">Ion transport</keyword>
<evidence type="ECO:0000256" key="13">
    <source>
        <dbReference type="SAM" id="Coils"/>
    </source>
</evidence>
<reference evidence="14" key="1">
    <citation type="journal article" date="2019" name="Mitochondrial DNA Part B Resour">
        <title>The chloroplast genome of the marine microalga Tisochrysis lutea.</title>
        <authorList>
            <person name="Mendez-Leyva A.B."/>
            <person name="Guo J."/>
            <person name="Mudd E.A."/>
            <person name="Wong J."/>
            <person name="Schwartz J.-M."/>
            <person name="Day A."/>
        </authorList>
    </citation>
    <scope>NUCLEOTIDE SEQUENCE</scope>
</reference>
<evidence type="ECO:0000256" key="2">
    <source>
        <dbReference type="ARBA" id="ARBA00022448"/>
    </source>
</evidence>
<dbReference type="AlphaFoldDB" id="A0A3S6R2Z3"/>
<evidence type="ECO:0000256" key="7">
    <source>
        <dbReference type="ARBA" id="ARBA00023065"/>
    </source>
</evidence>
<dbReference type="GeneID" id="38947046"/>
<comment type="miscellaneous">
    <text evidence="11">In plastids the F-type ATPase is also known as CF(1)CF(0).</text>
</comment>
<dbReference type="GO" id="GO:0045259">
    <property type="term" value="C:proton-transporting ATP synthase complex"/>
    <property type="evidence" value="ECO:0007669"/>
    <property type="project" value="UniProtKB-KW"/>
</dbReference>
<evidence type="ECO:0000256" key="10">
    <source>
        <dbReference type="ARBA" id="ARBA00025198"/>
    </source>
</evidence>
<keyword evidence="14" id="KW-0934">Plastid</keyword>
<feature type="coiled-coil region" evidence="13">
    <location>
        <begin position="62"/>
        <end position="99"/>
    </location>
</feature>
<dbReference type="PANTHER" id="PTHR34264:SF3">
    <property type="entry name" value="ATP SYNTHASE SUBUNIT B, CHLOROPLASTIC"/>
    <property type="match status" value="1"/>
</dbReference>
<evidence type="ECO:0000256" key="12">
    <source>
        <dbReference type="RuleBase" id="RU003848"/>
    </source>
</evidence>
<evidence type="ECO:0000256" key="1">
    <source>
        <dbReference type="ARBA" id="ARBA00004167"/>
    </source>
</evidence>
<keyword evidence="8 11" id="KW-0472">Membrane</keyword>
<keyword evidence="14" id="KW-0150">Chloroplast</keyword>
<dbReference type="EMBL" id="MF795089">
    <property type="protein sequence ID" value="AUM82495.1"/>
    <property type="molecule type" value="Genomic_DNA"/>
</dbReference>
<evidence type="ECO:0000256" key="9">
    <source>
        <dbReference type="ARBA" id="ARBA00023310"/>
    </source>
</evidence>
<dbReference type="Pfam" id="PF00430">
    <property type="entry name" value="ATP-synt_B"/>
    <property type="match status" value="1"/>
</dbReference>
<dbReference type="GO" id="GO:0009535">
    <property type="term" value="C:chloroplast thylakoid membrane"/>
    <property type="evidence" value="ECO:0007669"/>
    <property type="project" value="UniProtKB-SubCell"/>
</dbReference>
<keyword evidence="11" id="KW-0793">Thylakoid</keyword>
<protein>
    <recommendedName>
        <fullName evidence="11">ATP synthase subunit b, chloroplastic</fullName>
    </recommendedName>
    <alternativeName>
        <fullName evidence="11">ATP synthase F(0) sector subunit b</fullName>
    </alternativeName>
    <alternativeName>
        <fullName evidence="11">ATPase subunit I</fullName>
    </alternativeName>
</protein>
<dbReference type="GO" id="GO:0046933">
    <property type="term" value="F:proton-transporting ATP synthase activity, rotational mechanism"/>
    <property type="evidence" value="ECO:0007669"/>
    <property type="project" value="UniProtKB-UniRule"/>
</dbReference>
<proteinExistence type="inferred from homology"/>
<dbReference type="CDD" id="cd06503">
    <property type="entry name" value="ATP-synt_Fo_b"/>
    <property type="match status" value="1"/>
</dbReference>
<organism evidence="14">
    <name type="scientific">Tisochrysis lutea</name>
    <dbReference type="NCBI Taxonomy" id="1321669"/>
    <lineage>
        <taxon>Eukaryota</taxon>
        <taxon>Haptista</taxon>
        <taxon>Haptophyta</taxon>
        <taxon>Prymnesiophyceae</taxon>
        <taxon>Isochrysidales</taxon>
        <taxon>Isochrysidaceae</taxon>
        <taxon>Tisochrysis</taxon>
    </lineage>
</organism>
<evidence type="ECO:0000256" key="8">
    <source>
        <dbReference type="ARBA" id="ARBA00023136"/>
    </source>
</evidence>
<keyword evidence="4 11" id="KW-0812">Transmembrane</keyword>
<comment type="subcellular location">
    <subcellularLocation>
        <location evidence="1">Membrane</location>
        <topology evidence="1">Single-pass membrane protein</topology>
    </subcellularLocation>
    <subcellularLocation>
        <location evidence="11">Plastid</location>
        <location evidence="11">Chloroplast thylakoid membrane</location>
        <topology evidence="11">Single-pass membrane protein</topology>
    </subcellularLocation>
</comment>
<comment type="similarity">
    <text evidence="11 12">Belongs to the ATPase B chain family.</text>
</comment>
<name>A0A3S6R2Z3_9EUKA</name>
<gene>
    <name evidence="11 14" type="primary">atpF</name>
</gene>
<evidence type="ECO:0000256" key="3">
    <source>
        <dbReference type="ARBA" id="ARBA00022547"/>
    </source>
</evidence>
<dbReference type="InterPro" id="IPR002146">
    <property type="entry name" value="ATP_synth_b/b'su_bac/chlpt"/>
</dbReference>
<keyword evidence="6 11" id="KW-1133">Transmembrane helix</keyword>
<keyword evidence="3 11" id="KW-0138">CF(0)</keyword>
<geneLocation type="chloroplast" evidence="14"/>
<evidence type="ECO:0000256" key="6">
    <source>
        <dbReference type="ARBA" id="ARBA00022989"/>
    </source>
</evidence>
<sequence>MHLFTQTLNTATSFLAQEGSFGLNLDIFEANLINLIILVGGIFKLGSTALSESLVERQQKVVGAIQESEERLEQAVAKLEESEKQLAQAQLVIAALKEDALTTAKQVKSGILTDGKAEIERLTASAKSQISTIESRIRKEISDYVVTLALQRVTLQLEGKLTSNVQGQIIDQNISKLKG</sequence>
<evidence type="ECO:0000256" key="4">
    <source>
        <dbReference type="ARBA" id="ARBA00022692"/>
    </source>
</evidence>
<keyword evidence="9 11" id="KW-0066">ATP synthesis</keyword>
<evidence type="ECO:0000256" key="5">
    <source>
        <dbReference type="ARBA" id="ARBA00022781"/>
    </source>
</evidence>
<evidence type="ECO:0000313" key="14">
    <source>
        <dbReference type="EMBL" id="AUM82495.1"/>
    </source>
</evidence>
<keyword evidence="13" id="KW-0175">Coiled coil</keyword>
<keyword evidence="5 11" id="KW-0375">Hydrogen ion transport</keyword>
<dbReference type="RefSeq" id="YP_009550187.1">
    <property type="nucleotide sequence ID" value="NC_040291.1"/>
</dbReference>
<keyword evidence="2 11" id="KW-0813">Transport</keyword>
<comment type="function">
    <text evidence="10 11">F(1)F(0) ATP synthase produces ATP from ADP in the presence of a proton or sodium gradient. F-type ATPases consist of two structural domains, F(1) containing the extramembraneous catalytic core and F(0) containing the membrane proton channel, linked together by a central stalk and a peripheral stalk. During catalysis, ATP synthesis in the catalytic domain of F(1) is coupled via a rotary mechanism of the central stalk subunits to proton translocation.</text>
</comment>